<name>A0A5C6E176_9BACT</name>
<dbReference type="RefSeq" id="WP_146524321.1">
    <property type="nucleotide sequence ID" value="NZ_SJPV01000001.1"/>
</dbReference>
<organism evidence="2 3">
    <name type="scientific">Novipirellula artificiosorum</name>
    <dbReference type="NCBI Taxonomy" id="2528016"/>
    <lineage>
        <taxon>Bacteria</taxon>
        <taxon>Pseudomonadati</taxon>
        <taxon>Planctomycetota</taxon>
        <taxon>Planctomycetia</taxon>
        <taxon>Pirellulales</taxon>
        <taxon>Pirellulaceae</taxon>
        <taxon>Novipirellula</taxon>
    </lineage>
</organism>
<keyword evidence="3" id="KW-1185">Reference proteome</keyword>
<sequence precursor="true">MFQLRFLAFCGAVIVASSSDAAVVPFLLLDDADVLNEPADDLEASGSTTLSGLTLSVATSSTITGASGSSFNANKTTAGVDSAGVTAGDGDEASELDAGETLTFTVSFSDLVVALNDVNFIGAGGASDSALVTIGGSSFVLVDGLADFNGGTDTWTPSGRIDLASGSTLVFTAEDSYGFQSISFDVTAVPEPSSITVLMAGSVGIMEIGRKRKRRV</sequence>
<dbReference type="AlphaFoldDB" id="A0A5C6E176"/>
<accession>A0A5C6E176</accession>
<evidence type="ECO:0000313" key="2">
    <source>
        <dbReference type="EMBL" id="TWU42224.1"/>
    </source>
</evidence>
<protein>
    <recommendedName>
        <fullName evidence="4">PEP-CTERM protein-sorting domain-containing protein</fullName>
    </recommendedName>
</protein>
<feature type="signal peptide" evidence="1">
    <location>
        <begin position="1"/>
        <end position="21"/>
    </location>
</feature>
<reference evidence="2 3" key="1">
    <citation type="submission" date="2019-02" db="EMBL/GenBank/DDBJ databases">
        <title>Deep-cultivation of Planctomycetes and their phenomic and genomic characterization uncovers novel biology.</title>
        <authorList>
            <person name="Wiegand S."/>
            <person name="Jogler M."/>
            <person name="Boedeker C."/>
            <person name="Pinto D."/>
            <person name="Vollmers J."/>
            <person name="Rivas-Marin E."/>
            <person name="Kohn T."/>
            <person name="Peeters S.H."/>
            <person name="Heuer A."/>
            <person name="Rast P."/>
            <person name="Oberbeckmann S."/>
            <person name="Bunk B."/>
            <person name="Jeske O."/>
            <person name="Meyerdierks A."/>
            <person name="Storesund J.E."/>
            <person name="Kallscheuer N."/>
            <person name="Luecker S."/>
            <person name="Lage O.M."/>
            <person name="Pohl T."/>
            <person name="Merkel B.J."/>
            <person name="Hornburger P."/>
            <person name="Mueller R.-W."/>
            <person name="Bruemmer F."/>
            <person name="Labrenz M."/>
            <person name="Spormann A.M."/>
            <person name="Op Den Camp H."/>
            <person name="Overmann J."/>
            <person name="Amann R."/>
            <person name="Jetten M.S.M."/>
            <person name="Mascher T."/>
            <person name="Medema M.H."/>
            <person name="Devos D.P."/>
            <person name="Kaster A.-K."/>
            <person name="Ovreas L."/>
            <person name="Rohde M."/>
            <person name="Galperin M.Y."/>
            <person name="Jogler C."/>
        </authorList>
    </citation>
    <scope>NUCLEOTIDE SEQUENCE [LARGE SCALE GENOMIC DNA]</scope>
    <source>
        <strain evidence="2 3">Poly41</strain>
    </source>
</reference>
<keyword evidence="1" id="KW-0732">Signal</keyword>
<evidence type="ECO:0000313" key="3">
    <source>
        <dbReference type="Proteomes" id="UP000319143"/>
    </source>
</evidence>
<dbReference type="EMBL" id="SJPV01000001">
    <property type="protein sequence ID" value="TWU42224.1"/>
    <property type="molecule type" value="Genomic_DNA"/>
</dbReference>
<comment type="caution">
    <text evidence="2">The sequence shown here is derived from an EMBL/GenBank/DDBJ whole genome shotgun (WGS) entry which is preliminary data.</text>
</comment>
<dbReference type="OrthoDB" id="220114at2"/>
<evidence type="ECO:0000256" key="1">
    <source>
        <dbReference type="SAM" id="SignalP"/>
    </source>
</evidence>
<gene>
    <name evidence="2" type="ORF">Poly41_05200</name>
</gene>
<feature type="chain" id="PRO_5023099312" description="PEP-CTERM protein-sorting domain-containing protein" evidence="1">
    <location>
        <begin position="22"/>
        <end position="216"/>
    </location>
</feature>
<dbReference type="Proteomes" id="UP000319143">
    <property type="component" value="Unassembled WGS sequence"/>
</dbReference>
<proteinExistence type="predicted"/>
<evidence type="ECO:0008006" key="4">
    <source>
        <dbReference type="Google" id="ProtNLM"/>
    </source>
</evidence>